<dbReference type="GO" id="GO:0009279">
    <property type="term" value="C:cell outer membrane"/>
    <property type="evidence" value="ECO:0007669"/>
    <property type="project" value="UniProtKB-SubCell"/>
</dbReference>
<evidence type="ECO:0000256" key="13">
    <source>
        <dbReference type="ARBA" id="ARBA00023237"/>
    </source>
</evidence>
<evidence type="ECO:0000256" key="9">
    <source>
        <dbReference type="ARBA" id="ARBA00023065"/>
    </source>
</evidence>
<keyword evidence="10 16" id="KW-0798">TonB box</keyword>
<keyword evidence="3 14" id="KW-0813">Transport</keyword>
<dbReference type="EMBL" id="CADIJQ010000004">
    <property type="protein sequence ID" value="CAB3710331.1"/>
    <property type="molecule type" value="Genomic_DNA"/>
</dbReference>
<dbReference type="InterPro" id="IPR036942">
    <property type="entry name" value="Beta-barrel_TonB_sf"/>
</dbReference>
<keyword evidence="13 14" id="KW-0998">Cell outer membrane</keyword>
<evidence type="ECO:0000256" key="8">
    <source>
        <dbReference type="ARBA" id="ARBA00023004"/>
    </source>
</evidence>
<comment type="subcellular location">
    <subcellularLocation>
        <location evidence="1 14">Cell outer membrane</location>
        <topology evidence="1 14">Multi-pass membrane protein</topology>
    </subcellularLocation>
</comment>
<feature type="short sequence motif" description="TonB C-terminal box" evidence="15">
    <location>
        <begin position="808"/>
        <end position="825"/>
    </location>
</feature>
<dbReference type="PROSITE" id="PS01156">
    <property type="entry name" value="TONB_DEPENDENT_REC_2"/>
    <property type="match status" value="1"/>
</dbReference>
<evidence type="ECO:0000256" key="12">
    <source>
        <dbReference type="ARBA" id="ARBA00023170"/>
    </source>
</evidence>
<keyword evidence="6 14" id="KW-0812">Transmembrane</keyword>
<dbReference type="InterPro" id="IPR010917">
    <property type="entry name" value="TonB_rcpt_CS"/>
</dbReference>
<evidence type="ECO:0000256" key="15">
    <source>
        <dbReference type="PROSITE-ProRule" id="PRU10144"/>
    </source>
</evidence>
<name>A0A6S7AAU1_9BURK</name>
<dbReference type="Gene3D" id="2.170.130.10">
    <property type="entry name" value="TonB-dependent receptor, plug domain"/>
    <property type="match status" value="1"/>
</dbReference>
<dbReference type="InterPro" id="IPR037066">
    <property type="entry name" value="Plug_dom_sf"/>
</dbReference>
<evidence type="ECO:0000256" key="3">
    <source>
        <dbReference type="ARBA" id="ARBA00022448"/>
    </source>
</evidence>
<dbReference type="GO" id="GO:0015344">
    <property type="term" value="F:siderophore uptake transmembrane transporter activity"/>
    <property type="evidence" value="ECO:0007669"/>
    <property type="project" value="TreeGrafter"/>
</dbReference>
<evidence type="ECO:0000256" key="14">
    <source>
        <dbReference type="PROSITE-ProRule" id="PRU01360"/>
    </source>
</evidence>
<dbReference type="PANTHER" id="PTHR32552">
    <property type="entry name" value="FERRICHROME IRON RECEPTOR-RELATED"/>
    <property type="match status" value="1"/>
</dbReference>
<dbReference type="InterPro" id="IPR000531">
    <property type="entry name" value="Beta-barrel_TonB"/>
</dbReference>
<dbReference type="PROSITE" id="PS52016">
    <property type="entry name" value="TONB_DEPENDENT_REC_3"/>
    <property type="match status" value="1"/>
</dbReference>
<keyword evidence="4 14" id="KW-1134">Transmembrane beta strand</keyword>
<evidence type="ECO:0000313" key="18">
    <source>
        <dbReference type="EMBL" id="CAB3710331.1"/>
    </source>
</evidence>
<evidence type="ECO:0000256" key="5">
    <source>
        <dbReference type="ARBA" id="ARBA00022496"/>
    </source>
</evidence>
<dbReference type="CDD" id="cd01347">
    <property type="entry name" value="ligand_gated_channel"/>
    <property type="match status" value="1"/>
</dbReference>
<dbReference type="InterPro" id="IPR011662">
    <property type="entry name" value="Secretin/TonB_short_N"/>
</dbReference>
<gene>
    <name evidence="18" type="primary">fatA_2</name>
    <name evidence="18" type="ORF">LMG3441_03087</name>
</gene>
<dbReference type="GO" id="GO:0038023">
    <property type="term" value="F:signaling receptor activity"/>
    <property type="evidence" value="ECO:0007669"/>
    <property type="project" value="InterPro"/>
</dbReference>
<dbReference type="AlphaFoldDB" id="A0A6S7AAU1"/>
<comment type="similarity">
    <text evidence="2 14 16">Belongs to the TonB-dependent receptor family.</text>
</comment>
<dbReference type="Gene3D" id="3.55.50.30">
    <property type="match status" value="1"/>
</dbReference>
<keyword evidence="7" id="KW-0732">Signal</keyword>
<organism evidence="18 19">
    <name type="scientific">Achromobacter kerstersii</name>
    <dbReference type="NCBI Taxonomy" id="1353890"/>
    <lineage>
        <taxon>Bacteria</taxon>
        <taxon>Pseudomonadati</taxon>
        <taxon>Pseudomonadota</taxon>
        <taxon>Betaproteobacteria</taxon>
        <taxon>Burkholderiales</taxon>
        <taxon>Alcaligenaceae</taxon>
        <taxon>Achromobacter</taxon>
    </lineage>
</organism>
<keyword evidence="9" id="KW-0406">Ion transport</keyword>
<keyword evidence="19" id="KW-1185">Reference proteome</keyword>
<dbReference type="Pfam" id="PF00593">
    <property type="entry name" value="TonB_dep_Rec_b-barrel"/>
    <property type="match status" value="1"/>
</dbReference>
<dbReference type="Gene3D" id="2.40.170.20">
    <property type="entry name" value="TonB-dependent receptor, beta-barrel domain"/>
    <property type="match status" value="1"/>
</dbReference>
<protein>
    <submittedName>
        <fullName evidence="18">Ferric-anguibactin receptor FatA</fullName>
    </submittedName>
</protein>
<evidence type="ECO:0000259" key="17">
    <source>
        <dbReference type="SMART" id="SM00965"/>
    </source>
</evidence>
<evidence type="ECO:0000256" key="1">
    <source>
        <dbReference type="ARBA" id="ARBA00004571"/>
    </source>
</evidence>
<dbReference type="SMART" id="SM00965">
    <property type="entry name" value="STN"/>
    <property type="match status" value="1"/>
</dbReference>
<proteinExistence type="inferred from homology"/>
<dbReference type="Pfam" id="PF07715">
    <property type="entry name" value="Plug"/>
    <property type="match status" value="1"/>
</dbReference>
<dbReference type="Proteomes" id="UP000494269">
    <property type="component" value="Unassembled WGS sequence"/>
</dbReference>
<evidence type="ECO:0000256" key="7">
    <source>
        <dbReference type="ARBA" id="ARBA00022729"/>
    </source>
</evidence>
<dbReference type="NCBIfam" id="TIGR01783">
    <property type="entry name" value="TonB-siderophor"/>
    <property type="match status" value="1"/>
</dbReference>
<evidence type="ECO:0000256" key="10">
    <source>
        <dbReference type="ARBA" id="ARBA00023077"/>
    </source>
</evidence>
<dbReference type="InterPro" id="IPR012910">
    <property type="entry name" value="Plug_dom"/>
</dbReference>
<keyword evidence="8" id="KW-0408">Iron</keyword>
<keyword evidence="12 18" id="KW-0675">Receptor</keyword>
<keyword evidence="11 14" id="KW-0472">Membrane</keyword>
<evidence type="ECO:0000256" key="16">
    <source>
        <dbReference type="RuleBase" id="RU003357"/>
    </source>
</evidence>
<accession>A0A6S7AAU1</accession>
<dbReference type="InterPro" id="IPR010105">
    <property type="entry name" value="TonB_sidphr_rcpt"/>
</dbReference>
<feature type="domain" description="Secretin/TonB short N-terminal" evidence="17">
    <location>
        <begin position="91"/>
        <end position="142"/>
    </location>
</feature>
<dbReference type="InterPro" id="IPR039426">
    <property type="entry name" value="TonB-dep_rcpt-like"/>
</dbReference>
<evidence type="ECO:0000256" key="6">
    <source>
        <dbReference type="ARBA" id="ARBA00022692"/>
    </source>
</evidence>
<dbReference type="SUPFAM" id="SSF56935">
    <property type="entry name" value="Porins"/>
    <property type="match status" value="1"/>
</dbReference>
<sequence length="825" mass="87171">MKPHRDQAEFRSETVSLNIYSRGAVLMSQSSHSVVRATAVLCLSVLLPVAGAAQAQGQQQPAATSSATRDYRVPAGTLGSVLAQFATQSGVRLSFAGAMVEGMQSPGLSGSYTVDAGFAALLSGTGLTAVRAGANAYTLSAASAPVAQMEAVTVTAAYSGALMPAFAGGQVASGASLGMLGEKGIMDTPFSVSAYTSALMQQQQAQSVADVVSNDASVQNTNPRTSRFDQFSIRGFPVLNSDIALNGLYSVLPTYALAVESLERVEVLKGPNALLNGMAPSGGVGGAINVVPKRAEDTPTRQVTASYGTHDVAGGHVDLGQRFGDKGELGIRINGAYKGGDTGVGSQHMTRGLMTLGMDYRGERTRWSADIGHQDRKVDAPQERVGVAAGVPVPDAGRVDRGYAPDWTYANSRDSYIALRAEHDVTDQTMVYGAFGARQGDYKFLRLNVTARDAAGNFSGSPSYFLRDEEVRTGEIGARTRFATGAVSHAVSLSATQFDKTFGNLSYDFATVRSNIYAPLATTAPSVAGLSTAIPKSGESRLTSFALADTLSVWDERLQLTVGARSQRVVTDQYDEDGNRTSRYDKRKVTPAIALLGKPSQHVSVYANYIEGLSEGPTAPLTAVNANEVFAPIKSEQVEAGVKVEYGDVGATFSAFQIRRPSGLTDPATGIYSVNGMQRNRGLEFNVFGEPVNNVRVLAGVMFLNGRLTKTGNALTEGNVAPGSPRYSMNLGVEWDTPFLAGLTMSARALRTTSQYLDAANRQEIPSWTRVDVGARYAFRAGKNPVTLRATVENVFNKAYWASASSNGLTIGAPRTVLLSATVDF</sequence>
<evidence type="ECO:0000256" key="11">
    <source>
        <dbReference type="ARBA" id="ARBA00023136"/>
    </source>
</evidence>
<dbReference type="Pfam" id="PF07660">
    <property type="entry name" value="STN"/>
    <property type="match status" value="1"/>
</dbReference>
<evidence type="ECO:0000256" key="4">
    <source>
        <dbReference type="ARBA" id="ARBA00022452"/>
    </source>
</evidence>
<dbReference type="GO" id="GO:0015891">
    <property type="term" value="P:siderophore transport"/>
    <property type="evidence" value="ECO:0007669"/>
    <property type="project" value="InterPro"/>
</dbReference>
<dbReference type="PANTHER" id="PTHR32552:SF82">
    <property type="entry name" value="FCUA PROTEIN"/>
    <property type="match status" value="1"/>
</dbReference>
<keyword evidence="5" id="KW-0410">Iron transport</keyword>
<evidence type="ECO:0000256" key="2">
    <source>
        <dbReference type="ARBA" id="ARBA00009810"/>
    </source>
</evidence>
<evidence type="ECO:0000313" key="19">
    <source>
        <dbReference type="Proteomes" id="UP000494269"/>
    </source>
</evidence>
<reference evidence="18 19" key="1">
    <citation type="submission" date="2020-04" db="EMBL/GenBank/DDBJ databases">
        <authorList>
            <person name="De Canck E."/>
        </authorList>
    </citation>
    <scope>NUCLEOTIDE SEQUENCE [LARGE SCALE GENOMIC DNA]</scope>
    <source>
        <strain evidence="18 19">LMG 3441</strain>
    </source>
</reference>